<protein>
    <submittedName>
        <fullName evidence="2">Glycosyltransferase family 8 protein</fullName>
    </submittedName>
</protein>
<evidence type="ECO:0000256" key="1">
    <source>
        <dbReference type="SAM" id="Phobius"/>
    </source>
</evidence>
<dbReference type="Gene3D" id="3.90.550.10">
    <property type="entry name" value="Spore Coat Polysaccharide Biosynthesis Protein SpsA, Chain A"/>
    <property type="match status" value="1"/>
</dbReference>
<name>A0A0D2L0X5_HYPSF</name>
<dbReference type="CDD" id="cd02537">
    <property type="entry name" value="GT8_Glycogenin"/>
    <property type="match status" value="1"/>
</dbReference>
<dbReference type="STRING" id="945553.A0A0D2L0X5"/>
<accession>A0A0D2L0X5</accession>
<dbReference type="OMA" id="ADIMIFK"/>
<feature type="transmembrane region" description="Helical" evidence="1">
    <location>
        <begin position="6"/>
        <end position="23"/>
    </location>
</feature>
<dbReference type="InterPro" id="IPR002495">
    <property type="entry name" value="Glyco_trans_8"/>
</dbReference>
<dbReference type="Proteomes" id="UP000054270">
    <property type="component" value="Unassembled WGS sequence"/>
</dbReference>
<dbReference type="InterPro" id="IPR050587">
    <property type="entry name" value="GNT1/Glycosyltrans_8"/>
</dbReference>
<keyword evidence="1" id="KW-0472">Membrane</keyword>
<dbReference type="GO" id="GO:0016757">
    <property type="term" value="F:glycosyltransferase activity"/>
    <property type="evidence" value="ECO:0007669"/>
    <property type="project" value="InterPro"/>
</dbReference>
<keyword evidence="1" id="KW-1133">Transmembrane helix</keyword>
<keyword evidence="1" id="KW-0812">Transmembrane</keyword>
<dbReference type="InterPro" id="IPR029044">
    <property type="entry name" value="Nucleotide-diphossugar_trans"/>
</dbReference>
<dbReference type="PANTHER" id="PTHR11183">
    <property type="entry name" value="GLYCOGENIN SUBFAMILY MEMBER"/>
    <property type="match status" value="1"/>
</dbReference>
<dbReference type="EMBL" id="KN817568">
    <property type="protein sequence ID" value="KJA20312.1"/>
    <property type="molecule type" value="Genomic_DNA"/>
</dbReference>
<keyword evidence="3" id="KW-1185">Reference proteome</keyword>
<dbReference type="SUPFAM" id="SSF53448">
    <property type="entry name" value="Nucleotide-diphospho-sugar transferases"/>
    <property type="match status" value="1"/>
</dbReference>
<dbReference type="OrthoDB" id="2014201at2759"/>
<organism evidence="2 3">
    <name type="scientific">Hypholoma sublateritium (strain FD-334 SS-4)</name>
    <dbReference type="NCBI Taxonomy" id="945553"/>
    <lineage>
        <taxon>Eukaryota</taxon>
        <taxon>Fungi</taxon>
        <taxon>Dikarya</taxon>
        <taxon>Basidiomycota</taxon>
        <taxon>Agaricomycotina</taxon>
        <taxon>Agaricomycetes</taxon>
        <taxon>Agaricomycetidae</taxon>
        <taxon>Agaricales</taxon>
        <taxon>Agaricineae</taxon>
        <taxon>Strophariaceae</taxon>
        <taxon>Hypholoma</taxon>
    </lineage>
</organism>
<keyword evidence="2" id="KW-0808">Transferase</keyword>
<reference evidence="3" key="1">
    <citation type="submission" date="2014-04" db="EMBL/GenBank/DDBJ databases">
        <title>Evolutionary Origins and Diversification of the Mycorrhizal Mutualists.</title>
        <authorList>
            <consortium name="DOE Joint Genome Institute"/>
            <consortium name="Mycorrhizal Genomics Consortium"/>
            <person name="Kohler A."/>
            <person name="Kuo A."/>
            <person name="Nagy L.G."/>
            <person name="Floudas D."/>
            <person name="Copeland A."/>
            <person name="Barry K.W."/>
            <person name="Cichocki N."/>
            <person name="Veneault-Fourrey C."/>
            <person name="LaButti K."/>
            <person name="Lindquist E.A."/>
            <person name="Lipzen A."/>
            <person name="Lundell T."/>
            <person name="Morin E."/>
            <person name="Murat C."/>
            <person name="Riley R."/>
            <person name="Ohm R."/>
            <person name="Sun H."/>
            <person name="Tunlid A."/>
            <person name="Henrissat B."/>
            <person name="Grigoriev I.V."/>
            <person name="Hibbett D.S."/>
            <person name="Martin F."/>
        </authorList>
    </citation>
    <scope>NUCLEOTIDE SEQUENCE [LARGE SCALE GENOMIC DNA]</scope>
    <source>
        <strain evidence="3">FD-334 SS-4</strain>
    </source>
</reference>
<evidence type="ECO:0000313" key="3">
    <source>
        <dbReference type="Proteomes" id="UP000054270"/>
    </source>
</evidence>
<dbReference type="AlphaFoldDB" id="A0A0D2L0X5"/>
<dbReference type="Pfam" id="PF01501">
    <property type="entry name" value="Glyco_transf_8"/>
    <property type="match status" value="1"/>
</dbReference>
<gene>
    <name evidence="2" type="ORF">HYPSUDRAFT_203822</name>
</gene>
<sequence length="318" mass="36565">MGSDSAYVTLLTSLSYLAGVLVLNQSLRLVKSRYKLVVMVTPSLPESARKVLRRQAITIIEVESLSPPEGKHNLHAQESRFVDTWTKLRGFELVDYKRIILLDSDMIVLKNMDALMDIDLRGHSIGAVHVCACNPRGFQHYPRDWRPSNCAYSTIKTPYSTPPSGHDGTPRPYSQLNSGTVVLQPSKDLFAGIQNFLTTHPKVSEWAFPDQDLLSEYFKGRWYPIPWFYNALRSHRNVHPTMWSEGAIHCLHYIYADKPWQSRITPSRSDAGFDIMDRWWWDRFDALGKTMKKDDPEGWRLVLSTVDTHRKRDPSGRC</sequence>
<evidence type="ECO:0000313" key="2">
    <source>
        <dbReference type="EMBL" id="KJA20312.1"/>
    </source>
</evidence>
<proteinExistence type="predicted"/>